<protein>
    <submittedName>
        <fullName evidence="2">Uncharacterized protein</fullName>
    </submittedName>
</protein>
<keyword evidence="3" id="KW-1185">Reference proteome</keyword>
<evidence type="ECO:0000256" key="1">
    <source>
        <dbReference type="SAM" id="MobiDB-lite"/>
    </source>
</evidence>
<dbReference type="EMBL" id="JAEHOC010000055">
    <property type="protein sequence ID" value="KAG2425473.1"/>
    <property type="molecule type" value="Genomic_DNA"/>
</dbReference>
<organism evidence="2 3">
    <name type="scientific">Chlamydomonas incerta</name>
    <dbReference type="NCBI Taxonomy" id="51695"/>
    <lineage>
        <taxon>Eukaryota</taxon>
        <taxon>Viridiplantae</taxon>
        <taxon>Chlorophyta</taxon>
        <taxon>core chlorophytes</taxon>
        <taxon>Chlorophyceae</taxon>
        <taxon>CS clade</taxon>
        <taxon>Chlamydomonadales</taxon>
        <taxon>Chlamydomonadaceae</taxon>
        <taxon>Chlamydomonas</taxon>
    </lineage>
</organism>
<feature type="region of interest" description="Disordered" evidence="1">
    <location>
        <begin position="144"/>
        <end position="165"/>
    </location>
</feature>
<name>A0A835VTP1_CHLIN</name>
<comment type="caution">
    <text evidence="2">The sequence shown here is derived from an EMBL/GenBank/DDBJ whole genome shotgun (WGS) entry which is preliminary data.</text>
</comment>
<evidence type="ECO:0000313" key="2">
    <source>
        <dbReference type="EMBL" id="KAG2425473.1"/>
    </source>
</evidence>
<reference evidence="2" key="1">
    <citation type="journal article" date="2020" name="bioRxiv">
        <title>Comparative genomics of Chlamydomonas.</title>
        <authorList>
            <person name="Craig R.J."/>
            <person name="Hasan A.R."/>
            <person name="Ness R.W."/>
            <person name="Keightley P.D."/>
        </authorList>
    </citation>
    <scope>NUCLEOTIDE SEQUENCE</scope>
    <source>
        <strain evidence="2">SAG 7.73</strain>
    </source>
</reference>
<dbReference type="Proteomes" id="UP000650467">
    <property type="component" value="Unassembled WGS sequence"/>
</dbReference>
<gene>
    <name evidence="2" type="ORF">HXX76_013683</name>
</gene>
<proteinExistence type="predicted"/>
<sequence>MARETNASERAFQYVWANRGATEVLLRLGQAVAAAPTQWRCGRACRRYKGIWVCRLDALAAALGPAPCRCRCRTDLLAGLPGAGAKAYFALVEVPAAGHTGSWPCPSPPASCASSVDKPASFHGYHVAFCASLASGQPGVSVGLGGPGSGPPHGAAQMDGALRRT</sequence>
<dbReference type="AlphaFoldDB" id="A0A835VTP1"/>
<evidence type="ECO:0000313" key="3">
    <source>
        <dbReference type="Proteomes" id="UP000650467"/>
    </source>
</evidence>
<accession>A0A835VTP1</accession>